<reference evidence="1 2" key="1">
    <citation type="submission" date="2023-07" db="EMBL/GenBank/DDBJ databases">
        <title>Sequencing the genomes of 1000 actinobacteria strains.</title>
        <authorList>
            <person name="Klenk H.-P."/>
        </authorList>
    </citation>
    <scope>NUCLEOTIDE SEQUENCE [LARGE SCALE GENOMIC DNA]</scope>
    <source>
        <strain evidence="1 2">DSM 44388</strain>
    </source>
</reference>
<name>A0ABT9PDB5_9ACTN</name>
<comment type="caution">
    <text evidence="1">The sequence shown here is derived from an EMBL/GenBank/DDBJ whole genome shotgun (WGS) entry which is preliminary data.</text>
</comment>
<organism evidence="1 2">
    <name type="scientific">Kineosporia succinea</name>
    <dbReference type="NCBI Taxonomy" id="84632"/>
    <lineage>
        <taxon>Bacteria</taxon>
        <taxon>Bacillati</taxon>
        <taxon>Actinomycetota</taxon>
        <taxon>Actinomycetes</taxon>
        <taxon>Kineosporiales</taxon>
        <taxon>Kineosporiaceae</taxon>
        <taxon>Kineosporia</taxon>
    </lineage>
</organism>
<accession>A0ABT9PDB5</accession>
<keyword evidence="2" id="KW-1185">Reference proteome</keyword>
<sequence>MTLKPSPDTPAAAWIMEAEEDWTQVAGFGPGGFPGYVRVRFLPDPERPLQSASEVPSAANSEPEQTRRVLEVLARHTGTPATAWFCLWEGWGTQIPGFKPMVMIPNRAYYLFTGPLADAGQWDVPGSTDEDLEAALVWPEDHSWCLAKDVDHHWLGVGASEAAIQELLATPGLDVVRADPEQQQPFYL</sequence>
<dbReference type="Proteomes" id="UP001235712">
    <property type="component" value="Unassembled WGS sequence"/>
</dbReference>
<evidence type="ECO:0000313" key="1">
    <source>
        <dbReference type="EMBL" id="MDP9830707.1"/>
    </source>
</evidence>
<evidence type="ECO:0000313" key="2">
    <source>
        <dbReference type="Proteomes" id="UP001235712"/>
    </source>
</evidence>
<proteinExistence type="predicted"/>
<dbReference type="RefSeq" id="WP_307249772.1">
    <property type="nucleotide sequence ID" value="NZ_JAUSQZ010000001.1"/>
</dbReference>
<dbReference type="EMBL" id="JAUSQZ010000001">
    <property type="protein sequence ID" value="MDP9830707.1"/>
    <property type="molecule type" value="Genomic_DNA"/>
</dbReference>
<evidence type="ECO:0008006" key="3">
    <source>
        <dbReference type="Google" id="ProtNLM"/>
    </source>
</evidence>
<gene>
    <name evidence="1" type="ORF">J2S57_006456</name>
</gene>
<protein>
    <recommendedName>
        <fullName evidence="3">Suppressor of fused protein SUFU</fullName>
    </recommendedName>
</protein>